<dbReference type="RefSeq" id="WP_200621941.1">
    <property type="nucleotide sequence ID" value="NZ_JAMXWF010000055.1"/>
</dbReference>
<dbReference type="Proteomes" id="UP001242288">
    <property type="component" value="Unassembled WGS sequence"/>
</dbReference>
<keyword evidence="4" id="KW-1185">Reference proteome</keyword>
<evidence type="ECO:0000256" key="1">
    <source>
        <dbReference type="SAM" id="MobiDB-lite"/>
    </source>
</evidence>
<evidence type="ECO:0000313" key="4">
    <source>
        <dbReference type="Proteomes" id="UP001209412"/>
    </source>
</evidence>
<reference evidence="3" key="1">
    <citation type="submission" date="2022-06" db="EMBL/GenBank/DDBJ databases">
        <title>PHB producers.</title>
        <authorList>
            <person name="Besaury L."/>
        </authorList>
    </citation>
    <scope>NUCLEOTIDE SEQUENCE</scope>
    <source>
        <strain evidence="3 4">SEWS6</strain>
    </source>
</reference>
<dbReference type="EMBL" id="JAMXWF010000055">
    <property type="protein sequence ID" value="MDQ6413257.1"/>
    <property type="molecule type" value="Genomic_DNA"/>
</dbReference>
<accession>A0AAP5F1C8</accession>
<dbReference type="AlphaFoldDB" id="A0AAP5F1C8"/>
<evidence type="ECO:0000313" key="5">
    <source>
        <dbReference type="Proteomes" id="UP001242288"/>
    </source>
</evidence>
<evidence type="ECO:0000313" key="2">
    <source>
        <dbReference type="EMBL" id="MCX4151444.1"/>
    </source>
</evidence>
<evidence type="ECO:0000313" key="3">
    <source>
        <dbReference type="EMBL" id="MDQ6413257.1"/>
    </source>
</evidence>
<feature type="region of interest" description="Disordered" evidence="1">
    <location>
        <begin position="1"/>
        <end position="26"/>
    </location>
</feature>
<gene>
    <name evidence="3" type="ORF">NIE36_39725</name>
    <name evidence="2" type="ORF">OSB80_39820</name>
</gene>
<dbReference type="EMBL" id="JAPKHW010000055">
    <property type="protein sequence ID" value="MCX4151444.1"/>
    <property type="molecule type" value="Genomic_DNA"/>
</dbReference>
<dbReference type="Proteomes" id="UP001209412">
    <property type="component" value="Unassembled WGS sequence"/>
</dbReference>
<protein>
    <submittedName>
        <fullName evidence="3">Crp/Fnr family transcriptional regulator</fullName>
    </submittedName>
</protein>
<proteinExistence type="predicted"/>
<organism evidence="3 5">
    <name type="scientific">Paraburkholderia madseniana</name>
    <dbReference type="NCBI Taxonomy" id="2599607"/>
    <lineage>
        <taxon>Bacteria</taxon>
        <taxon>Pseudomonadati</taxon>
        <taxon>Pseudomonadota</taxon>
        <taxon>Betaproteobacteria</taxon>
        <taxon>Burkholderiales</taxon>
        <taxon>Burkholderiaceae</taxon>
        <taxon>Paraburkholderia</taxon>
    </lineage>
</organism>
<comment type="caution">
    <text evidence="3">The sequence shown here is derived from an EMBL/GenBank/DDBJ whole genome shotgun (WGS) entry which is preliminary data.</text>
</comment>
<sequence length="272" mass="30232">MSGQLHARRVAALPPGLPNPPRTGAGGHPRVLTELMHRLGRYLDAPDEWLPSLNRANGSTRQQRTERSVACMQLLRASLKYLDLVTLRVGIPSTDGSMQNLTLPFLAEQAGLDQRRAERAMHDLQKAGLTSVRPRCERINDGNYRGLAAIKYLPPALFGAFGLAKWLRHERSKAALRQKMRAAADVKQRRRETREHARGQLWLAGLKSCVAERADRSRPGPTGGSGGMGFDAEAEFERQIQIRAGQIKQADPSLDHETCFRLARQQLAPPRS</sequence>
<name>A0AAP5F1C8_9BURK</name>